<evidence type="ECO:0000256" key="4">
    <source>
        <dbReference type="ARBA" id="ARBA00022741"/>
    </source>
</evidence>
<comment type="similarity">
    <text evidence="1 11">Belongs to the helicase family. DnaB subfamily.</text>
</comment>
<dbReference type="GO" id="GO:0006269">
    <property type="term" value="P:DNA replication, synthesis of primer"/>
    <property type="evidence" value="ECO:0007669"/>
    <property type="project" value="UniProtKB-UniRule"/>
</dbReference>
<keyword evidence="2 11" id="KW-0639">Primosome</keyword>
<dbReference type="GO" id="GO:0043139">
    <property type="term" value="F:5'-3' DNA helicase activity"/>
    <property type="evidence" value="ECO:0007669"/>
    <property type="project" value="UniProtKB-EC"/>
</dbReference>
<evidence type="ECO:0000256" key="6">
    <source>
        <dbReference type="ARBA" id="ARBA00022806"/>
    </source>
</evidence>
<dbReference type="Pfam" id="PF03796">
    <property type="entry name" value="DnaB_C"/>
    <property type="match status" value="1"/>
</dbReference>
<keyword evidence="9" id="KW-0413">Isomerase</keyword>
<dbReference type="InterPro" id="IPR027417">
    <property type="entry name" value="P-loop_NTPase"/>
</dbReference>
<keyword evidence="3 11" id="KW-0235">DNA replication</keyword>
<keyword evidence="7 11" id="KW-0067">ATP-binding</keyword>
<geneLocation type="chloroplast" evidence="13"/>
<dbReference type="AlphaFoldDB" id="A0A8T9D5U7"/>
<evidence type="ECO:0000256" key="5">
    <source>
        <dbReference type="ARBA" id="ARBA00022801"/>
    </source>
</evidence>
<evidence type="ECO:0000259" key="12">
    <source>
        <dbReference type="PROSITE" id="PS51199"/>
    </source>
</evidence>
<protein>
    <recommendedName>
        <fullName evidence="11">Replicative DNA helicase</fullName>
        <ecNumber evidence="11">5.6.2.3</ecNumber>
    </recommendedName>
</protein>
<dbReference type="EC" id="5.6.2.3" evidence="11"/>
<feature type="domain" description="SF4 helicase" evidence="12">
    <location>
        <begin position="204"/>
        <end position="476"/>
    </location>
</feature>
<dbReference type="GO" id="GO:0016787">
    <property type="term" value="F:hydrolase activity"/>
    <property type="evidence" value="ECO:0007669"/>
    <property type="project" value="UniProtKB-KW"/>
</dbReference>
<keyword evidence="13" id="KW-0150">Chloroplast</keyword>
<dbReference type="PANTHER" id="PTHR30153">
    <property type="entry name" value="REPLICATIVE DNA HELICASE DNAB"/>
    <property type="match status" value="1"/>
</dbReference>
<dbReference type="GO" id="GO:0003677">
    <property type="term" value="F:DNA binding"/>
    <property type="evidence" value="ECO:0007669"/>
    <property type="project" value="UniProtKB-UniRule"/>
</dbReference>
<evidence type="ECO:0000256" key="3">
    <source>
        <dbReference type="ARBA" id="ARBA00022705"/>
    </source>
</evidence>
<dbReference type="GO" id="GO:0005829">
    <property type="term" value="C:cytosol"/>
    <property type="evidence" value="ECO:0007669"/>
    <property type="project" value="TreeGrafter"/>
</dbReference>
<evidence type="ECO:0000256" key="7">
    <source>
        <dbReference type="ARBA" id="ARBA00022840"/>
    </source>
</evidence>
<evidence type="ECO:0000313" key="13">
    <source>
        <dbReference type="EMBL" id="UBA15895.1"/>
    </source>
</evidence>
<organism evidence="13">
    <name type="scientific">Pseudo-nitzschia sp</name>
    <dbReference type="NCBI Taxonomy" id="1804765"/>
    <lineage>
        <taxon>Eukaryota</taxon>
        <taxon>Sar</taxon>
        <taxon>Stramenopiles</taxon>
        <taxon>Ochrophyta</taxon>
        <taxon>Bacillariophyta</taxon>
        <taxon>Bacillariophyceae</taxon>
        <taxon>Bacillariophycidae</taxon>
        <taxon>Bacillariales</taxon>
        <taxon>Bacillariaceae</taxon>
        <taxon>Pseudo-nitzschia</taxon>
    </lineage>
</organism>
<evidence type="ECO:0000256" key="8">
    <source>
        <dbReference type="ARBA" id="ARBA00023125"/>
    </source>
</evidence>
<accession>A0A8T9D5U7</accession>
<comment type="catalytic activity">
    <reaction evidence="10 11">
        <text>ATP + H2O = ADP + phosphate + H(+)</text>
        <dbReference type="Rhea" id="RHEA:13065"/>
        <dbReference type="ChEBI" id="CHEBI:15377"/>
        <dbReference type="ChEBI" id="CHEBI:15378"/>
        <dbReference type="ChEBI" id="CHEBI:30616"/>
        <dbReference type="ChEBI" id="CHEBI:43474"/>
        <dbReference type="ChEBI" id="CHEBI:456216"/>
        <dbReference type="EC" id="5.6.2.3"/>
    </reaction>
</comment>
<dbReference type="NCBIfam" id="TIGR00665">
    <property type="entry name" value="DnaB"/>
    <property type="match status" value="1"/>
</dbReference>
<proteinExistence type="inferred from homology"/>
<comment type="function">
    <text evidence="11">The main replicative DNA helicase, it participates in initiation and elongation during chromosome replication. Travels ahead of the DNA replisome, separating dsDNA into templates for DNA synthesis. A processive ATP-dependent 5'-3' DNA helicase it has DNA-dependent ATPase activity.</text>
</comment>
<dbReference type="GO" id="GO:0005524">
    <property type="term" value="F:ATP binding"/>
    <property type="evidence" value="ECO:0007669"/>
    <property type="project" value="UniProtKB-UniRule"/>
</dbReference>
<dbReference type="Gene3D" id="1.10.860.10">
    <property type="entry name" value="DNAb Helicase, Chain A"/>
    <property type="match status" value="1"/>
</dbReference>
<dbReference type="InterPro" id="IPR007693">
    <property type="entry name" value="DNA_helicase_DnaB-like_N"/>
</dbReference>
<dbReference type="SUPFAM" id="SSF52540">
    <property type="entry name" value="P-loop containing nucleoside triphosphate hydrolases"/>
    <property type="match status" value="1"/>
</dbReference>
<sequence length="481" mass="55147">MKKSSKRIDERPPLFSYDEQENILNLKAQLPHSFTLEKTLLTCILVNCDTSFQTLEVIMEHLPVDAFYFKNHQKLYQTFIKMYQEDLSIDFLTTTDYIQCHGLVQDVGGLQVISELLKEIPTLVYLMDYIRLVKQKYIRRCVIKIGLKTVDNGFVMNFSVYEQLLAIDTEIRKLMTDLQIQKKDLSSAELLRSIIDDLWGKALRPGQLSGIPSGFTALDSYTDGFQKSEFIIIAGRPSVGKTAFGLNITLNVLKKTRLPVLFFSLEMSAQQLMYRLLSMETRLDQSKFKTGLLNADDWKKIDLVMRILGKIPIHFYDRPYLSSLDVRKTLKTASKTYPQIGLVVIDYLQLMQEPSSKNNRTVNRAQEISAITRELKNIAREFNVPIVALSQLSRTIDSRVDPKPMLSDLRDSGSIEQDADLVLMLYRNKQKPATTLMPGSSIVDLSIAKQRNGPVGNTQLVFNQYLTKFEDYDKTEKYNPN</sequence>
<evidence type="ECO:0000256" key="1">
    <source>
        <dbReference type="ARBA" id="ARBA00008428"/>
    </source>
</evidence>
<evidence type="ECO:0000256" key="2">
    <source>
        <dbReference type="ARBA" id="ARBA00022515"/>
    </source>
</evidence>
<keyword evidence="13" id="KW-0934">Plastid</keyword>
<dbReference type="Pfam" id="PF00772">
    <property type="entry name" value="DnaB"/>
    <property type="match status" value="1"/>
</dbReference>
<gene>
    <name evidence="13" type="primary">dnaB</name>
</gene>
<evidence type="ECO:0000256" key="9">
    <source>
        <dbReference type="ARBA" id="ARBA00023235"/>
    </source>
</evidence>
<name>A0A8T9D5U7_9STRA</name>
<dbReference type="Gene3D" id="3.40.50.300">
    <property type="entry name" value="P-loop containing nucleotide triphosphate hydrolases"/>
    <property type="match status" value="1"/>
</dbReference>
<dbReference type="CDD" id="cd00984">
    <property type="entry name" value="DnaB_C"/>
    <property type="match status" value="1"/>
</dbReference>
<keyword evidence="6 11" id="KW-0347">Helicase</keyword>
<evidence type="ECO:0000256" key="10">
    <source>
        <dbReference type="ARBA" id="ARBA00048954"/>
    </source>
</evidence>
<keyword evidence="4 11" id="KW-0547">Nucleotide-binding</keyword>
<reference evidence="13" key="1">
    <citation type="submission" date="2021-04" db="EMBL/GenBank/DDBJ databases">
        <authorList>
            <person name="He Z."/>
            <person name="Chen Y."/>
            <person name="Chen N."/>
        </authorList>
    </citation>
    <scope>NUCLEOTIDE SEQUENCE</scope>
    <source>
        <strain evidence="13">CNS00097</strain>
    </source>
</reference>
<keyword evidence="8 11" id="KW-0238">DNA-binding</keyword>
<dbReference type="InterPro" id="IPR007692">
    <property type="entry name" value="DNA_helicase_DnaB"/>
</dbReference>
<dbReference type="SUPFAM" id="SSF48024">
    <property type="entry name" value="N-terminal domain of DnaB helicase"/>
    <property type="match status" value="1"/>
</dbReference>
<dbReference type="InterPro" id="IPR007694">
    <property type="entry name" value="DNA_helicase_DnaB-like_C"/>
</dbReference>
<dbReference type="EMBL" id="MW853966">
    <property type="protein sequence ID" value="UBA15895.1"/>
    <property type="molecule type" value="Genomic_DNA"/>
</dbReference>
<evidence type="ECO:0000256" key="11">
    <source>
        <dbReference type="RuleBase" id="RU362085"/>
    </source>
</evidence>
<dbReference type="InterPro" id="IPR036185">
    <property type="entry name" value="DNA_heli_DnaB-like_N_sf"/>
</dbReference>
<dbReference type="PANTHER" id="PTHR30153:SF2">
    <property type="entry name" value="REPLICATIVE DNA HELICASE"/>
    <property type="match status" value="1"/>
</dbReference>
<dbReference type="PROSITE" id="PS51199">
    <property type="entry name" value="SF4_HELICASE"/>
    <property type="match status" value="1"/>
</dbReference>
<dbReference type="InterPro" id="IPR016136">
    <property type="entry name" value="DNA_helicase_N/primase_C"/>
</dbReference>
<keyword evidence="5 11" id="KW-0378">Hydrolase</keyword>